<comment type="caution">
    <text evidence="2">The sequence shown here is derived from an EMBL/GenBank/DDBJ whole genome shotgun (WGS) entry which is preliminary data.</text>
</comment>
<evidence type="ECO:0000256" key="1">
    <source>
        <dbReference type="SAM" id="Coils"/>
    </source>
</evidence>
<protein>
    <recommendedName>
        <fullName evidence="4">Myb/SANT-like domain-containing protein</fullName>
    </recommendedName>
</protein>
<dbReference type="AlphaFoldDB" id="A0A8S9UYA0"/>
<evidence type="ECO:0000313" key="3">
    <source>
        <dbReference type="Proteomes" id="UP000704712"/>
    </source>
</evidence>
<organism evidence="2 3">
    <name type="scientific">Phytophthora infestans</name>
    <name type="common">Potato late blight agent</name>
    <name type="synonym">Botrytis infestans</name>
    <dbReference type="NCBI Taxonomy" id="4787"/>
    <lineage>
        <taxon>Eukaryota</taxon>
        <taxon>Sar</taxon>
        <taxon>Stramenopiles</taxon>
        <taxon>Oomycota</taxon>
        <taxon>Peronosporomycetes</taxon>
        <taxon>Peronosporales</taxon>
        <taxon>Peronosporaceae</taxon>
        <taxon>Phytophthora</taxon>
    </lineage>
</organism>
<dbReference type="Proteomes" id="UP000704712">
    <property type="component" value="Unassembled WGS sequence"/>
</dbReference>
<accession>A0A8S9UYA0</accession>
<name>A0A8S9UYA0_PHYIN</name>
<evidence type="ECO:0000313" key="2">
    <source>
        <dbReference type="EMBL" id="KAF4145313.1"/>
    </source>
</evidence>
<feature type="coiled-coil region" evidence="1">
    <location>
        <begin position="158"/>
        <end position="185"/>
    </location>
</feature>
<proteinExistence type="predicted"/>
<gene>
    <name evidence="2" type="ORF">GN958_ATG05502</name>
</gene>
<evidence type="ECO:0008006" key="4">
    <source>
        <dbReference type="Google" id="ProtNLM"/>
    </source>
</evidence>
<sequence>MVGELLRLRFSDGDVKRRLESADTKTKTALAWQYFASVLSQELGMVLNRDQVSLKYRKLKCVYRKEKREQKRTGNAARIREMDEGLWAILNDAFGGRVGISGEVLLDSAIDEDDDEGMEVDVTQATEEVSKQKPAPVAQLATASQGGMKAIAFSLGARSSAEDQLRALTSTIQQQQEETRKFQEMQLQLLRELLAQRQ</sequence>
<keyword evidence="1" id="KW-0175">Coiled coil</keyword>
<dbReference type="EMBL" id="JAACNO010000747">
    <property type="protein sequence ID" value="KAF4145313.1"/>
    <property type="molecule type" value="Genomic_DNA"/>
</dbReference>
<reference evidence="2" key="1">
    <citation type="submission" date="2020-03" db="EMBL/GenBank/DDBJ databases">
        <title>Hybrid Assembly of Korean Phytophthora infestans isolates.</title>
        <authorList>
            <person name="Prokchorchik M."/>
            <person name="Lee Y."/>
            <person name="Seo J."/>
            <person name="Cho J.-H."/>
            <person name="Park Y.-E."/>
            <person name="Jang D.-C."/>
            <person name="Im J.-S."/>
            <person name="Choi J.-G."/>
            <person name="Park H.-J."/>
            <person name="Lee G.-B."/>
            <person name="Lee Y.-G."/>
            <person name="Hong S.-Y."/>
            <person name="Cho K."/>
            <person name="Sohn K.H."/>
        </authorList>
    </citation>
    <scope>NUCLEOTIDE SEQUENCE</scope>
    <source>
        <strain evidence="2">KR_2_A2</strain>
    </source>
</reference>